<dbReference type="EMBL" id="FNGV01000008">
    <property type="protein sequence ID" value="SDM36523.1"/>
    <property type="molecule type" value="Genomic_DNA"/>
</dbReference>
<dbReference type="InterPro" id="IPR000917">
    <property type="entry name" value="Sulfatase_N"/>
</dbReference>
<protein>
    <submittedName>
        <fullName evidence="4">Arylsulfatase A</fullName>
    </submittedName>
</protein>
<dbReference type="PANTHER" id="PTHR42693">
    <property type="entry name" value="ARYLSULFATASE FAMILY MEMBER"/>
    <property type="match status" value="1"/>
</dbReference>
<dbReference type="CDD" id="cd16027">
    <property type="entry name" value="SGSH"/>
    <property type="match status" value="1"/>
</dbReference>
<dbReference type="OrthoDB" id="9789742at2"/>
<evidence type="ECO:0000256" key="1">
    <source>
        <dbReference type="ARBA" id="ARBA00008779"/>
    </source>
</evidence>
<evidence type="ECO:0000313" key="4">
    <source>
        <dbReference type="EMBL" id="SDM36523.1"/>
    </source>
</evidence>
<evidence type="ECO:0000259" key="3">
    <source>
        <dbReference type="Pfam" id="PF00884"/>
    </source>
</evidence>
<feature type="domain" description="Sulfatase N-terminal" evidence="3">
    <location>
        <begin position="57"/>
        <end position="340"/>
    </location>
</feature>
<dbReference type="PANTHER" id="PTHR42693:SF53">
    <property type="entry name" value="ENDO-4-O-SULFATASE"/>
    <property type="match status" value="1"/>
</dbReference>
<keyword evidence="2" id="KW-0378">Hydrolase</keyword>
<dbReference type="STRING" id="192904.SAMN04488514_10823"/>
<evidence type="ECO:0000256" key="2">
    <source>
        <dbReference type="ARBA" id="ARBA00022801"/>
    </source>
</evidence>
<reference evidence="4 5" key="1">
    <citation type="submission" date="2016-10" db="EMBL/GenBank/DDBJ databases">
        <authorList>
            <person name="de Groot N.N."/>
        </authorList>
    </citation>
    <scope>NUCLEOTIDE SEQUENCE [LARGE SCALE GENOMIC DNA]</scope>
    <source>
        <strain evidence="4 5">DSM 19886</strain>
    </source>
</reference>
<evidence type="ECO:0000313" key="5">
    <source>
        <dbReference type="Proteomes" id="UP000199440"/>
    </source>
</evidence>
<keyword evidence="5" id="KW-1185">Reference proteome</keyword>
<dbReference type="SUPFAM" id="SSF53649">
    <property type="entry name" value="Alkaline phosphatase-like"/>
    <property type="match status" value="1"/>
</dbReference>
<name>A0A1G9SLY4_9FLAO</name>
<dbReference type="AlphaFoldDB" id="A0A1G9SLY4"/>
<gene>
    <name evidence="4" type="ORF">SAMN04488514_10823</name>
</gene>
<comment type="similarity">
    <text evidence="1">Belongs to the sulfatase family.</text>
</comment>
<dbReference type="RefSeq" id="WP_089891270.1">
    <property type="nucleotide sequence ID" value="NZ_FNGV01000008.1"/>
</dbReference>
<dbReference type="InterPro" id="IPR050738">
    <property type="entry name" value="Sulfatase"/>
</dbReference>
<accession>A0A1G9SLY4</accession>
<dbReference type="Proteomes" id="UP000199440">
    <property type="component" value="Unassembled WGS sequence"/>
</dbReference>
<dbReference type="Gene3D" id="3.40.720.10">
    <property type="entry name" value="Alkaline Phosphatase, subunit A"/>
    <property type="match status" value="1"/>
</dbReference>
<dbReference type="InterPro" id="IPR017850">
    <property type="entry name" value="Alkaline_phosphatase_core_sf"/>
</dbReference>
<dbReference type="Pfam" id="PF00884">
    <property type="entry name" value="Sulfatase"/>
    <property type="match status" value="1"/>
</dbReference>
<sequence length="568" mass="65003">MDFGYVRVGSGNQKMNFQMNTSLRSDILPKLSFSIQWLSILIFLILLPISGVSQNQPNIVWITVEDMSPHLGCYGDQTVPTPNIDQLAKEGIRYTNAYATYGVCAPSRHTLISGMYPTSTGAMAMRTWKRTSSLDKITDPELLSIPVYEATPPEGVRCFSEYLREAGYYCTNNSKTDYQFKDPITAWDESSQDAHWRNRPSKKTPFFAVFNNVITHESKTFKDYSPKVTDPNSIPIPPYYQDTEAVRTDLARHYDNIHAINQWVGKLMEELKKAKVLDNTIVLFFSDHGDGLPRAKRWVYDSGIKVPLIVRWPNGEKAGTVNDELVSFVDFAPTTLALAGLKKPSYMEGIKFLGDDREEPREYIYAFRDRMDPAPETIRAVRDKRYKYVRNYRPDLPYLGYIPYRDQAAMMQEILHLKKENKLSAKQWQFWAQKKPLEELYDTQSDPHEINNLASRPELFEKLDELRTAHHEFVATYGDLGMIPESELIRKLWPPNGVQPQTKTPEFSVENGSIAISCDSPGASIAYKKEGESQWHLYSKPIKNTKKTVQAVAIRLGWKESKVANGNF</sequence>
<proteinExistence type="inferred from homology"/>
<organism evidence="4 5">
    <name type="scientific">Kriegella aquimaris</name>
    <dbReference type="NCBI Taxonomy" id="192904"/>
    <lineage>
        <taxon>Bacteria</taxon>
        <taxon>Pseudomonadati</taxon>
        <taxon>Bacteroidota</taxon>
        <taxon>Flavobacteriia</taxon>
        <taxon>Flavobacteriales</taxon>
        <taxon>Flavobacteriaceae</taxon>
        <taxon>Kriegella</taxon>
    </lineage>
</organism>
<dbReference type="GO" id="GO:0004065">
    <property type="term" value="F:arylsulfatase activity"/>
    <property type="evidence" value="ECO:0007669"/>
    <property type="project" value="TreeGrafter"/>
</dbReference>